<gene>
    <name evidence="1" type="ORF">C4561_05195</name>
</gene>
<protein>
    <submittedName>
        <fullName evidence="1">Uncharacterized protein</fullName>
    </submittedName>
</protein>
<dbReference type="Proteomes" id="UP000265540">
    <property type="component" value="Unassembled WGS sequence"/>
</dbReference>
<comment type="caution">
    <text evidence="1">The sequence shown here is derived from an EMBL/GenBank/DDBJ whole genome shotgun (WGS) entry which is preliminary data.</text>
</comment>
<name>A0A3A4ZB20_UNCKA</name>
<sequence>MSSYLLNMASAQQAVEMSMPTLNIWLQSKLIEHTNISVVVLDPTITQKGGYEFQESVLFTAENGSPKPKYKRVALSKAEISWETGLPSHIAQQVYPHLFRLGQTKWGGSAVYFGIVVSCSGLSWQWDWAFSGIVAANLHALCIGGMRAMLESEAAFFGE</sequence>
<evidence type="ECO:0000313" key="1">
    <source>
        <dbReference type="EMBL" id="RJR26513.1"/>
    </source>
</evidence>
<evidence type="ECO:0000313" key="2">
    <source>
        <dbReference type="Proteomes" id="UP000265540"/>
    </source>
</evidence>
<dbReference type="EMBL" id="QZJF01000021">
    <property type="protein sequence ID" value="RJR26513.1"/>
    <property type="molecule type" value="Genomic_DNA"/>
</dbReference>
<reference evidence="1 2" key="1">
    <citation type="journal article" date="2017" name="ISME J.">
        <title>Energy and carbon metabolisms in a deep terrestrial subsurface fluid microbial community.</title>
        <authorList>
            <person name="Momper L."/>
            <person name="Jungbluth S.P."/>
            <person name="Lee M.D."/>
            <person name="Amend J.P."/>
        </authorList>
    </citation>
    <scope>NUCLEOTIDE SEQUENCE [LARGE SCALE GENOMIC DNA]</scope>
    <source>
        <strain evidence="1">SURF_46</strain>
    </source>
</reference>
<organism evidence="1 2">
    <name type="scientific">candidate division WWE3 bacterium</name>
    <dbReference type="NCBI Taxonomy" id="2053526"/>
    <lineage>
        <taxon>Bacteria</taxon>
        <taxon>Katanobacteria</taxon>
    </lineage>
</organism>
<dbReference type="AlphaFoldDB" id="A0A3A4ZB20"/>
<proteinExistence type="predicted"/>
<accession>A0A3A4ZB20</accession>